<evidence type="ECO:0000256" key="1">
    <source>
        <dbReference type="SAM" id="MobiDB-lite"/>
    </source>
</evidence>
<feature type="signal peptide" evidence="2">
    <location>
        <begin position="1"/>
        <end position="22"/>
    </location>
</feature>
<feature type="compositionally biased region" description="Polar residues" evidence="1">
    <location>
        <begin position="104"/>
        <end position="117"/>
    </location>
</feature>
<feature type="compositionally biased region" description="Low complexity" evidence="1">
    <location>
        <begin position="28"/>
        <end position="42"/>
    </location>
</feature>
<dbReference type="Proteomes" id="UP000809137">
    <property type="component" value="Unassembled WGS sequence"/>
</dbReference>
<keyword evidence="4" id="KW-1185">Reference proteome</keyword>
<feature type="compositionally biased region" description="Basic and acidic residues" evidence="1">
    <location>
        <begin position="77"/>
        <end position="103"/>
    </location>
</feature>
<protein>
    <submittedName>
        <fullName evidence="3">YbgS-like family protein</fullName>
    </submittedName>
</protein>
<name>A0ABS1Z432_9GAMM</name>
<accession>A0ABS1Z432</accession>
<proteinExistence type="predicted"/>
<evidence type="ECO:0000313" key="4">
    <source>
        <dbReference type="Proteomes" id="UP000809137"/>
    </source>
</evidence>
<keyword evidence="2" id="KW-0732">Signal</keyword>
<evidence type="ECO:0000313" key="3">
    <source>
        <dbReference type="EMBL" id="MBM0747156.1"/>
    </source>
</evidence>
<gene>
    <name evidence="3" type="ORF">JJB79_06990</name>
</gene>
<feature type="region of interest" description="Disordered" evidence="1">
    <location>
        <begin position="28"/>
        <end position="117"/>
    </location>
</feature>
<feature type="chain" id="PRO_5046737942" evidence="2">
    <location>
        <begin position="23"/>
        <end position="117"/>
    </location>
</feature>
<dbReference type="EMBL" id="JAFCXS010000003">
    <property type="protein sequence ID" value="MBM0747156.1"/>
    <property type="molecule type" value="Genomic_DNA"/>
</dbReference>
<dbReference type="Pfam" id="PF13985">
    <property type="entry name" value="YbgS"/>
    <property type="match status" value="1"/>
</dbReference>
<dbReference type="GeneID" id="84690701"/>
<comment type="caution">
    <text evidence="3">The sequence shown here is derived from an EMBL/GenBank/DDBJ whole genome shotgun (WGS) entry which is preliminary data.</text>
</comment>
<reference evidence="3 4" key="1">
    <citation type="submission" date="2021-01" db="EMBL/GenBank/DDBJ databases">
        <title>Complete genome sequence of Pantoea eucrina OB49, a heavy metal tolerant bacterium with PGPR potential isolated from wheat in Algeria.</title>
        <authorList>
            <person name="Lekired A."/>
            <person name="Ouzari I.H."/>
        </authorList>
    </citation>
    <scope>NUCLEOTIDE SEQUENCE [LARGE SCALE GENOMIC DNA]</scope>
    <source>
        <strain evidence="3 4">OB49</strain>
    </source>
</reference>
<organism evidence="3 4">
    <name type="scientific">Pantoea eucrina</name>
    <dbReference type="NCBI Taxonomy" id="472693"/>
    <lineage>
        <taxon>Bacteria</taxon>
        <taxon>Pseudomonadati</taxon>
        <taxon>Pseudomonadota</taxon>
        <taxon>Gammaproteobacteria</taxon>
        <taxon>Enterobacterales</taxon>
        <taxon>Erwiniaceae</taxon>
        <taxon>Pantoea</taxon>
    </lineage>
</organism>
<dbReference type="RefSeq" id="WP_082032651.1">
    <property type="nucleotide sequence ID" value="NZ_CP083448.1"/>
</dbReference>
<evidence type="ECO:0000256" key="2">
    <source>
        <dbReference type="SAM" id="SignalP"/>
    </source>
</evidence>
<dbReference type="InterPro" id="IPR020363">
    <property type="entry name" value="Uncharacterised_YbgS"/>
</dbReference>
<sequence length="117" mass="11837">MNKFAIVFLTAAMTLGSGAAMAANNNGQANASAEAGAAAGGAKQNLPPHNVDNSDINTGNTNTNGAAMSGTESGDMSAKEVHKNTMCKDGRCPDMNKKVETKSGSDNVNTKTDGTTQ</sequence>